<accession>A0A0E0DBM4</accession>
<sequence length="96" mass="10135">MPCRTSAASSPSPSTPGALFFLSRSIQSPSAASRPQDAVELPPLSTPRGACSHRSSPPSPLGYRPTVSSHSSICVFSGAVVQSARYLRSDRWHRPG</sequence>
<dbReference type="HOGENOM" id="CLU_2363283_0_0_1"/>
<evidence type="ECO:0000256" key="1">
    <source>
        <dbReference type="SAM" id="MobiDB-lite"/>
    </source>
</evidence>
<keyword evidence="3" id="KW-1185">Reference proteome</keyword>
<protein>
    <submittedName>
        <fullName evidence="2">Uncharacterized protein</fullName>
    </submittedName>
</protein>
<dbReference type="Gramene" id="OMERI04G04700.1">
    <property type="protein sequence ID" value="OMERI04G04700.1"/>
    <property type="gene ID" value="OMERI04G04700"/>
</dbReference>
<evidence type="ECO:0000313" key="2">
    <source>
        <dbReference type="EnsemblPlants" id="OMERI04G04700.1"/>
    </source>
</evidence>
<reference evidence="2" key="2">
    <citation type="submission" date="2018-05" db="EMBL/GenBank/DDBJ databases">
        <title>OmerRS3 (Oryza meridionalis Reference Sequence Version 3).</title>
        <authorList>
            <person name="Zhang J."/>
            <person name="Kudrna D."/>
            <person name="Lee S."/>
            <person name="Talag J."/>
            <person name="Welchert J."/>
            <person name="Wing R.A."/>
        </authorList>
    </citation>
    <scope>NUCLEOTIDE SEQUENCE [LARGE SCALE GENOMIC DNA]</scope>
    <source>
        <strain evidence="2">cv. OR44</strain>
    </source>
</reference>
<dbReference type="EnsemblPlants" id="OMERI04G04700.1">
    <property type="protein sequence ID" value="OMERI04G04700.1"/>
    <property type="gene ID" value="OMERI04G04700"/>
</dbReference>
<proteinExistence type="predicted"/>
<dbReference type="Proteomes" id="UP000008021">
    <property type="component" value="Chromosome 4"/>
</dbReference>
<dbReference type="AlphaFoldDB" id="A0A0E0DBM4"/>
<evidence type="ECO:0000313" key="3">
    <source>
        <dbReference type="Proteomes" id="UP000008021"/>
    </source>
</evidence>
<reference evidence="2" key="1">
    <citation type="submission" date="2015-04" db="UniProtKB">
        <authorList>
            <consortium name="EnsemblPlants"/>
        </authorList>
    </citation>
    <scope>IDENTIFICATION</scope>
</reference>
<organism evidence="2">
    <name type="scientific">Oryza meridionalis</name>
    <dbReference type="NCBI Taxonomy" id="40149"/>
    <lineage>
        <taxon>Eukaryota</taxon>
        <taxon>Viridiplantae</taxon>
        <taxon>Streptophyta</taxon>
        <taxon>Embryophyta</taxon>
        <taxon>Tracheophyta</taxon>
        <taxon>Spermatophyta</taxon>
        <taxon>Magnoliopsida</taxon>
        <taxon>Liliopsida</taxon>
        <taxon>Poales</taxon>
        <taxon>Poaceae</taxon>
        <taxon>BOP clade</taxon>
        <taxon>Oryzoideae</taxon>
        <taxon>Oryzeae</taxon>
        <taxon>Oryzinae</taxon>
        <taxon>Oryza</taxon>
    </lineage>
</organism>
<name>A0A0E0DBM4_9ORYZ</name>
<feature type="region of interest" description="Disordered" evidence="1">
    <location>
        <begin position="29"/>
        <end position="68"/>
    </location>
</feature>